<dbReference type="EMBL" id="BOML01000071">
    <property type="protein sequence ID" value="GIE06976.1"/>
    <property type="molecule type" value="Genomic_DNA"/>
</dbReference>
<accession>A0ABQ3ZAZ0</accession>
<keyword evidence="2" id="KW-1185">Reference proteome</keyword>
<gene>
    <name evidence="1" type="ORF">Adu01nite_83260</name>
</gene>
<proteinExistence type="predicted"/>
<sequence length="85" mass="9400">MGNTWAVLPQNWTVKKQSATAGKSLLLGQETPSVMVTARSGAPKARFRIRIRGVYTSLVEENYEFSESRMAGRGVRATSEPTRRA</sequence>
<evidence type="ECO:0000313" key="1">
    <source>
        <dbReference type="EMBL" id="GIE06976.1"/>
    </source>
</evidence>
<comment type="caution">
    <text evidence="1">The sequence shown here is derived from an EMBL/GenBank/DDBJ whole genome shotgun (WGS) entry which is preliminary data.</text>
</comment>
<name>A0ABQ3ZAZ0_9ACTN</name>
<dbReference type="Proteomes" id="UP000637628">
    <property type="component" value="Unassembled WGS sequence"/>
</dbReference>
<evidence type="ECO:0000313" key="2">
    <source>
        <dbReference type="Proteomes" id="UP000637628"/>
    </source>
</evidence>
<reference evidence="1 2" key="1">
    <citation type="submission" date="2021-01" db="EMBL/GenBank/DDBJ databases">
        <title>Whole genome shotgun sequence of Actinoplanes durhamensis NBRC 14914.</title>
        <authorList>
            <person name="Komaki H."/>
            <person name="Tamura T."/>
        </authorList>
    </citation>
    <scope>NUCLEOTIDE SEQUENCE [LARGE SCALE GENOMIC DNA]</scope>
    <source>
        <strain evidence="1 2">NBRC 14914</strain>
    </source>
</reference>
<organism evidence="1 2">
    <name type="scientific">Paractinoplanes durhamensis</name>
    <dbReference type="NCBI Taxonomy" id="113563"/>
    <lineage>
        <taxon>Bacteria</taxon>
        <taxon>Bacillati</taxon>
        <taxon>Actinomycetota</taxon>
        <taxon>Actinomycetes</taxon>
        <taxon>Micromonosporales</taxon>
        <taxon>Micromonosporaceae</taxon>
        <taxon>Paractinoplanes</taxon>
    </lineage>
</organism>
<protein>
    <submittedName>
        <fullName evidence="1">Uncharacterized protein</fullName>
    </submittedName>
</protein>